<proteinExistence type="predicted"/>
<keyword evidence="3" id="KW-1185">Reference proteome</keyword>
<evidence type="ECO:0000313" key="3">
    <source>
        <dbReference type="Proteomes" id="UP001139408"/>
    </source>
</evidence>
<keyword evidence="1" id="KW-0732">Signal</keyword>
<reference evidence="2" key="1">
    <citation type="submission" date="2022-01" db="EMBL/GenBank/DDBJ databases">
        <title>Whole genome-based taxonomy of the Shewanellaceae.</title>
        <authorList>
            <person name="Martin-Rodriguez A.J."/>
        </authorList>
    </citation>
    <scope>NUCLEOTIDE SEQUENCE</scope>
    <source>
        <strain evidence="2">DSM 23803</strain>
    </source>
</reference>
<feature type="signal peptide" evidence="1">
    <location>
        <begin position="1"/>
        <end position="21"/>
    </location>
</feature>
<gene>
    <name evidence="2" type="ORF">L2749_21485</name>
</gene>
<accession>A0A9X1ZBM4</accession>
<evidence type="ECO:0000313" key="2">
    <source>
        <dbReference type="EMBL" id="MCL1107774.1"/>
    </source>
</evidence>
<feature type="chain" id="PRO_5040722507" description="S-protein homolog" evidence="1">
    <location>
        <begin position="22"/>
        <end position="135"/>
    </location>
</feature>
<comment type="caution">
    <text evidence="2">The sequence shown here is derived from an EMBL/GenBank/DDBJ whole genome shotgun (WGS) entry which is preliminary data.</text>
</comment>
<sequence length="135" mass="15294">MELLKLVVVGFISFLSAFAIASEKADSYFCVTEESTGFLSFDGDWGIHSLPLEDKFVLRQITADDEQYKIYGGAYSHGLFSHGSKSSSMKCNFEGFYSCEGMGQFFFDPNTGRFLKTRTWGYWFGDDEKVSYPNI</sequence>
<evidence type="ECO:0000256" key="1">
    <source>
        <dbReference type="SAM" id="SignalP"/>
    </source>
</evidence>
<name>A0A9X1ZBM4_9GAMM</name>
<dbReference type="EMBL" id="JAKILJ010000091">
    <property type="protein sequence ID" value="MCL1107774.1"/>
    <property type="molecule type" value="Genomic_DNA"/>
</dbReference>
<dbReference type="AlphaFoldDB" id="A0A9X1ZBM4"/>
<protein>
    <recommendedName>
        <fullName evidence="4">S-protein homolog</fullName>
    </recommendedName>
</protein>
<organism evidence="2 3">
    <name type="scientific">Shewanella algicola</name>
    <dbReference type="NCBI Taxonomy" id="640633"/>
    <lineage>
        <taxon>Bacteria</taxon>
        <taxon>Pseudomonadati</taxon>
        <taxon>Pseudomonadota</taxon>
        <taxon>Gammaproteobacteria</taxon>
        <taxon>Alteromonadales</taxon>
        <taxon>Shewanellaceae</taxon>
        <taxon>Shewanella</taxon>
    </lineage>
</organism>
<dbReference type="RefSeq" id="WP_188927200.1">
    <property type="nucleotide sequence ID" value="NZ_BMQI01000092.1"/>
</dbReference>
<evidence type="ECO:0008006" key="4">
    <source>
        <dbReference type="Google" id="ProtNLM"/>
    </source>
</evidence>
<dbReference type="Proteomes" id="UP001139408">
    <property type="component" value="Unassembled WGS sequence"/>
</dbReference>